<dbReference type="RefSeq" id="WP_160802639.1">
    <property type="nucleotide sequence ID" value="NZ_WUUL01000013.1"/>
</dbReference>
<protein>
    <submittedName>
        <fullName evidence="3">NAD-dependent epimerase/dehydratase family protein</fullName>
    </submittedName>
</protein>
<gene>
    <name evidence="3" type="ORF">GSM42_16510</name>
</gene>
<evidence type="ECO:0000256" key="1">
    <source>
        <dbReference type="ARBA" id="ARBA00023027"/>
    </source>
</evidence>
<proteinExistence type="predicted"/>
<name>A0A6I4VUP0_9BACL</name>
<dbReference type="InterPro" id="IPR036291">
    <property type="entry name" value="NAD(P)-bd_dom_sf"/>
</dbReference>
<dbReference type="InterPro" id="IPR001509">
    <property type="entry name" value="Epimerase_deHydtase"/>
</dbReference>
<dbReference type="SUPFAM" id="SSF51735">
    <property type="entry name" value="NAD(P)-binding Rossmann-fold domains"/>
    <property type="match status" value="1"/>
</dbReference>
<dbReference type="PRINTS" id="PR01713">
    <property type="entry name" value="NUCEPIMERASE"/>
</dbReference>
<dbReference type="AlphaFoldDB" id="A0A6I4VUP0"/>
<comment type="caution">
    <text evidence="3">The sequence shown here is derived from an EMBL/GenBank/DDBJ whole genome shotgun (WGS) entry which is preliminary data.</text>
</comment>
<sequence>MSTKILITGVGGFIGYHVASRLLQEGYTVIGIDNLNSYYDVKLKQDRLQQLQHPNFTFYKISLEDNETVVKYLKNHEFYGSVVIHLAAQAGVKYSLVNPGAYIQSNLVGFANILELCRQIKIKHLLYASSSSVYGANQEVPFYEKDQVNHPLTLYAATKRSNELMAHAYSINGLPTTGMRFFNVYGPWGRPDMALYLFTKAILKRKPIYIYNNGNMFRDFTYIDDVVESIVRLIDQIPTRKPLEESLKNPNQSHAPFQLFNIGNQKPIYLMKFISLIEKKLGITAIKRYLPDQETEVYQTFADVQELKNVIQFSPNTPIEQGIEKFLNWYFLYYHPSEHQMIQ</sequence>
<dbReference type="PANTHER" id="PTHR43574">
    <property type="entry name" value="EPIMERASE-RELATED"/>
    <property type="match status" value="1"/>
</dbReference>
<keyword evidence="1" id="KW-0520">NAD</keyword>
<feature type="domain" description="NAD-dependent epimerase/dehydratase" evidence="2">
    <location>
        <begin position="5"/>
        <end position="236"/>
    </location>
</feature>
<evidence type="ECO:0000259" key="2">
    <source>
        <dbReference type="Pfam" id="PF01370"/>
    </source>
</evidence>
<dbReference type="Pfam" id="PF01370">
    <property type="entry name" value="Epimerase"/>
    <property type="match status" value="1"/>
</dbReference>
<keyword evidence="4" id="KW-1185">Reference proteome</keyword>
<organism evidence="3 4">
    <name type="scientific">Shimazuella alba</name>
    <dbReference type="NCBI Taxonomy" id="2690964"/>
    <lineage>
        <taxon>Bacteria</taxon>
        <taxon>Bacillati</taxon>
        <taxon>Bacillota</taxon>
        <taxon>Bacilli</taxon>
        <taxon>Bacillales</taxon>
        <taxon>Thermoactinomycetaceae</taxon>
        <taxon>Shimazuella</taxon>
    </lineage>
</organism>
<reference evidence="3 4" key="1">
    <citation type="submission" date="2019-12" db="EMBL/GenBank/DDBJ databases">
        <title>Whole-genome analyses of novel actinobacteria.</title>
        <authorList>
            <person name="Sahin N."/>
            <person name="Saygin H."/>
        </authorList>
    </citation>
    <scope>NUCLEOTIDE SEQUENCE [LARGE SCALE GENOMIC DNA]</scope>
    <source>
        <strain evidence="3 4">KC615</strain>
    </source>
</reference>
<accession>A0A6I4VUP0</accession>
<evidence type="ECO:0000313" key="4">
    <source>
        <dbReference type="Proteomes" id="UP000430692"/>
    </source>
</evidence>
<evidence type="ECO:0000313" key="3">
    <source>
        <dbReference type="EMBL" id="MXQ55287.1"/>
    </source>
</evidence>
<dbReference type="EMBL" id="WUUL01000013">
    <property type="protein sequence ID" value="MXQ55287.1"/>
    <property type="molecule type" value="Genomic_DNA"/>
</dbReference>
<dbReference type="Gene3D" id="3.40.50.720">
    <property type="entry name" value="NAD(P)-binding Rossmann-like Domain"/>
    <property type="match status" value="1"/>
</dbReference>
<dbReference type="Proteomes" id="UP000430692">
    <property type="component" value="Unassembled WGS sequence"/>
</dbReference>